<evidence type="ECO:0000313" key="3">
    <source>
        <dbReference type="Proteomes" id="UP000594454"/>
    </source>
</evidence>
<dbReference type="PANTHER" id="PTHR21163:SF0">
    <property type="entry name" value="GH08205P-RELATED"/>
    <property type="match status" value="1"/>
</dbReference>
<name>A0A7R8UWV3_HERIL</name>
<dbReference type="PANTHER" id="PTHR21163">
    <property type="entry name" value="PROTEIN G12"/>
    <property type="match status" value="1"/>
</dbReference>
<dbReference type="EMBL" id="LR899012">
    <property type="protein sequence ID" value="CAD7088585.1"/>
    <property type="molecule type" value="Genomic_DNA"/>
</dbReference>
<dbReference type="InterPro" id="IPR010629">
    <property type="entry name" value="Ins_allergen"/>
</dbReference>
<feature type="chain" id="PRO_5031529170" evidence="1">
    <location>
        <begin position="17"/>
        <end position="218"/>
    </location>
</feature>
<dbReference type="AlphaFoldDB" id="A0A7R8UWV3"/>
<protein>
    <submittedName>
        <fullName evidence="2">Uncharacterized protein</fullName>
    </submittedName>
</protein>
<dbReference type="InParanoid" id="A0A7R8UWV3"/>
<keyword evidence="3" id="KW-1185">Reference proteome</keyword>
<proteinExistence type="predicted"/>
<evidence type="ECO:0000256" key="1">
    <source>
        <dbReference type="SAM" id="SignalP"/>
    </source>
</evidence>
<accession>A0A7R8UWV3</accession>
<sequence length="218" mass="25274">MKVLIVLASLICCSLATDQICLGPNGGGLRSLFHKILEELPTEDVQEYYRDAIASNEKIRTTVEFFRSSEFKDQFFKLLIEKEVDDFLGYVCDFLHLDIYEILGIIADFLIEAKETRQHSYGLKKPTFGFDELVEDLINVFSPEEMVVIIRRLGDDIDFWDAVRSCNSEKFKAIIEAIRHNHVYLNLKSALDGAGFHIDRLIETLIKYIDVIIAEWWW</sequence>
<dbReference type="Pfam" id="PF06757">
    <property type="entry name" value="Ins_allergen_rp"/>
    <property type="match status" value="1"/>
</dbReference>
<evidence type="ECO:0000313" key="2">
    <source>
        <dbReference type="EMBL" id="CAD7088585.1"/>
    </source>
</evidence>
<organism evidence="2 3">
    <name type="scientific">Hermetia illucens</name>
    <name type="common">Black soldier fly</name>
    <dbReference type="NCBI Taxonomy" id="343691"/>
    <lineage>
        <taxon>Eukaryota</taxon>
        <taxon>Metazoa</taxon>
        <taxon>Ecdysozoa</taxon>
        <taxon>Arthropoda</taxon>
        <taxon>Hexapoda</taxon>
        <taxon>Insecta</taxon>
        <taxon>Pterygota</taxon>
        <taxon>Neoptera</taxon>
        <taxon>Endopterygota</taxon>
        <taxon>Diptera</taxon>
        <taxon>Brachycera</taxon>
        <taxon>Stratiomyomorpha</taxon>
        <taxon>Stratiomyidae</taxon>
        <taxon>Hermetiinae</taxon>
        <taxon>Hermetia</taxon>
    </lineage>
</organism>
<gene>
    <name evidence="2" type="ORF">HERILL_LOCUS11195</name>
</gene>
<reference evidence="2 3" key="1">
    <citation type="submission" date="2020-11" db="EMBL/GenBank/DDBJ databases">
        <authorList>
            <person name="Wallbank WR R."/>
            <person name="Pardo Diaz C."/>
            <person name="Kozak K."/>
            <person name="Martin S."/>
            <person name="Jiggins C."/>
            <person name="Moest M."/>
            <person name="Warren A I."/>
            <person name="Generalovic N T."/>
            <person name="Byers J.R.P. K."/>
            <person name="Montejo-Kovacevich G."/>
            <person name="Yen C E."/>
        </authorList>
    </citation>
    <scope>NUCLEOTIDE SEQUENCE [LARGE SCALE GENOMIC DNA]</scope>
</reference>
<dbReference type="Proteomes" id="UP000594454">
    <property type="component" value="Chromosome 4"/>
</dbReference>
<feature type="signal peptide" evidence="1">
    <location>
        <begin position="1"/>
        <end position="16"/>
    </location>
</feature>
<keyword evidence="1" id="KW-0732">Signal</keyword>